<dbReference type="AlphaFoldDB" id="A0A246JDV2"/>
<gene>
    <name evidence="1" type="ORF">CDN99_11700</name>
</gene>
<reference evidence="1 2" key="1">
    <citation type="journal article" date="2008" name="Int. J. Syst. Evol. Microbiol.">
        <title>Description of Roseateles aquatilis sp. nov. and Roseateles terrae sp. nov., in the class Betaproteobacteria, and emended description of the genus Roseateles.</title>
        <authorList>
            <person name="Gomila M."/>
            <person name="Bowien B."/>
            <person name="Falsen E."/>
            <person name="Moore E.R."/>
            <person name="Lalucat J."/>
        </authorList>
    </citation>
    <scope>NUCLEOTIDE SEQUENCE [LARGE SCALE GENOMIC DNA]</scope>
    <source>
        <strain evidence="1 2">CCUG 48205</strain>
    </source>
</reference>
<dbReference type="EMBL" id="NIOF01000004">
    <property type="protein sequence ID" value="OWQ90825.1"/>
    <property type="molecule type" value="Genomic_DNA"/>
</dbReference>
<evidence type="ECO:0000313" key="1">
    <source>
        <dbReference type="EMBL" id="OWQ90825.1"/>
    </source>
</evidence>
<protein>
    <submittedName>
        <fullName evidence="1">Uncharacterized protein</fullName>
    </submittedName>
</protein>
<accession>A0A246JDV2</accession>
<evidence type="ECO:0000313" key="2">
    <source>
        <dbReference type="Proteomes" id="UP000197468"/>
    </source>
</evidence>
<name>A0A246JDV2_9BURK</name>
<sequence>MFKDRYTPDPASPEKPKTYVDWRAVFRRAVKEDWLKLWMFQGNEYLLTTRGLQARRAQLSNVIAESRGPDDQPVVLERTAT</sequence>
<organism evidence="1 2">
    <name type="scientific">Roseateles aquatilis</name>
    <dbReference type="NCBI Taxonomy" id="431061"/>
    <lineage>
        <taxon>Bacteria</taxon>
        <taxon>Pseudomonadati</taxon>
        <taxon>Pseudomonadota</taxon>
        <taxon>Betaproteobacteria</taxon>
        <taxon>Burkholderiales</taxon>
        <taxon>Sphaerotilaceae</taxon>
        <taxon>Roseateles</taxon>
    </lineage>
</organism>
<comment type="caution">
    <text evidence="1">The sequence shown here is derived from an EMBL/GenBank/DDBJ whole genome shotgun (WGS) entry which is preliminary data.</text>
</comment>
<keyword evidence="2" id="KW-1185">Reference proteome</keyword>
<dbReference type="Proteomes" id="UP000197468">
    <property type="component" value="Unassembled WGS sequence"/>
</dbReference>
<proteinExistence type="predicted"/>